<protein>
    <submittedName>
        <fullName evidence="1">Uncharacterized protein</fullName>
    </submittedName>
</protein>
<gene>
    <name evidence="1" type="ORF">EI42_05836</name>
</gene>
<sequence length="98" mass="10757">MQQQGTITTSLQAAVWREYVRSLVEVLEKPVGPLGLPIIERLTDLTDVISSRNQVAGILFLQVIQKPRGSNKVTYATSHVPLVFSRAADGKLAVKRVS</sequence>
<dbReference type="AlphaFoldDB" id="A0A326U8G2"/>
<dbReference type="RefSeq" id="WP_111326068.1">
    <property type="nucleotide sequence ID" value="NZ_BIFX01000002.1"/>
</dbReference>
<keyword evidence="2" id="KW-1185">Reference proteome</keyword>
<comment type="caution">
    <text evidence="1">The sequence shown here is derived from an EMBL/GenBank/DDBJ whole genome shotgun (WGS) entry which is preliminary data.</text>
</comment>
<organism evidence="1 2">
    <name type="scientific">Thermosporothrix hazakensis</name>
    <dbReference type="NCBI Taxonomy" id="644383"/>
    <lineage>
        <taxon>Bacteria</taxon>
        <taxon>Bacillati</taxon>
        <taxon>Chloroflexota</taxon>
        <taxon>Ktedonobacteria</taxon>
        <taxon>Ktedonobacterales</taxon>
        <taxon>Thermosporotrichaceae</taxon>
        <taxon>Thermosporothrix</taxon>
    </lineage>
</organism>
<dbReference type="Proteomes" id="UP000248806">
    <property type="component" value="Unassembled WGS sequence"/>
</dbReference>
<accession>A0A326U8G2</accession>
<name>A0A326U8G2_THEHA</name>
<evidence type="ECO:0000313" key="1">
    <source>
        <dbReference type="EMBL" id="PZW20761.1"/>
    </source>
</evidence>
<reference evidence="1 2" key="1">
    <citation type="submission" date="2018-06" db="EMBL/GenBank/DDBJ databases">
        <title>Genomic Encyclopedia of Archaeal and Bacterial Type Strains, Phase II (KMG-II): from individual species to whole genera.</title>
        <authorList>
            <person name="Goeker M."/>
        </authorList>
    </citation>
    <scope>NUCLEOTIDE SEQUENCE [LARGE SCALE GENOMIC DNA]</scope>
    <source>
        <strain evidence="1 2">ATCC BAA-1881</strain>
    </source>
</reference>
<dbReference type="EMBL" id="QKUF01000040">
    <property type="protein sequence ID" value="PZW20761.1"/>
    <property type="molecule type" value="Genomic_DNA"/>
</dbReference>
<proteinExistence type="predicted"/>
<evidence type="ECO:0000313" key="2">
    <source>
        <dbReference type="Proteomes" id="UP000248806"/>
    </source>
</evidence>